<accession>A0ABS7ULC9</accession>
<dbReference type="InterPro" id="IPR027393">
    <property type="entry name" value="Virus_scaffolding_prot_C"/>
</dbReference>
<organism evidence="2 3">
    <name type="scientific">Metabacillus rhizolycopersici</name>
    <dbReference type="NCBI Taxonomy" id="2875709"/>
    <lineage>
        <taxon>Bacteria</taxon>
        <taxon>Bacillati</taxon>
        <taxon>Bacillota</taxon>
        <taxon>Bacilli</taxon>
        <taxon>Bacillales</taxon>
        <taxon>Bacillaceae</taxon>
        <taxon>Metabacillus</taxon>
    </lineage>
</organism>
<dbReference type="InterPro" id="IPR014957">
    <property type="entry name" value="IDEAL_dom"/>
</dbReference>
<comment type="caution">
    <text evidence="2">The sequence shown here is derived from an EMBL/GenBank/DDBJ whole genome shotgun (WGS) entry which is preliminary data.</text>
</comment>
<keyword evidence="3" id="KW-1185">Reference proteome</keyword>
<protein>
    <submittedName>
        <fullName evidence="2">IDEAL domain-containing protein</fullName>
    </submittedName>
</protein>
<reference evidence="2" key="1">
    <citation type="submission" date="2024-05" db="EMBL/GenBank/DDBJ databases">
        <title>Metabacillus sp. nov., isolated from the rhizosphere soil of tomato plants.</title>
        <authorList>
            <person name="Ma R."/>
        </authorList>
    </citation>
    <scope>NUCLEOTIDE SEQUENCE</scope>
    <source>
        <strain evidence="2">DBTR6</strain>
    </source>
</reference>
<gene>
    <name evidence="2" type="ORF">K9V48_01705</name>
</gene>
<dbReference type="Gene3D" id="4.10.810.10">
    <property type="entry name" value="Virus Scaffolding Protein, Chain A"/>
    <property type="match status" value="1"/>
</dbReference>
<evidence type="ECO:0000313" key="3">
    <source>
        <dbReference type="Proteomes" id="UP001165287"/>
    </source>
</evidence>
<feature type="domain" description="IDEAL" evidence="1">
    <location>
        <begin position="25"/>
        <end position="61"/>
    </location>
</feature>
<sequence>MERFVLHAPEQPELKILHSIYAKMALDKALRDFRTEQILKEIDRALQYRNKEKFLQLTGELKSILE</sequence>
<dbReference type="Pfam" id="PF08858">
    <property type="entry name" value="IDEAL"/>
    <property type="match status" value="1"/>
</dbReference>
<dbReference type="EMBL" id="JAIQUM010000002">
    <property type="protein sequence ID" value="MBZ5748999.1"/>
    <property type="molecule type" value="Genomic_DNA"/>
</dbReference>
<dbReference type="SMART" id="SM00914">
    <property type="entry name" value="IDEAL"/>
    <property type="match status" value="1"/>
</dbReference>
<evidence type="ECO:0000259" key="1">
    <source>
        <dbReference type="SMART" id="SM00914"/>
    </source>
</evidence>
<dbReference type="Proteomes" id="UP001165287">
    <property type="component" value="Unassembled WGS sequence"/>
</dbReference>
<evidence type="ECO:0000313" key="2">
    <source>
        <dbReference type="EMBL" id="MBZ5748999.1"/>
    </source>
</evidence>
<dbReference type="RefSeq" id="WP_224136370.1">
    <property type="nucleotide sequence ID" value="NZ_JAIQUM010000002.1"/>
</dbReference>
<name>A0ABS7ULC9_9BACI</name>
<proteinExistence type="predicted"/>